<dbReference type="Pfam" id="PF06092">
    <property type="entry name" value="DUF943"/>
    <property type="match status" value="1"/>
</dbReference>
<organism evidence="2 3">
    <name type="scientific">Buttiauxella izardii</name>
    <dbReference type="NCBI Taxonomy" id="82991"/>
    <lineage>
        <taxon>Bacteria</taxon>
        <taxon>Pseudomonadati</taxon>
        <taxon>Pseudomonadota</taxon>
        <taxon>Gammaproteobacteria</taxon>
        <taxon>Enterobacterales</taxon>
        <taxon>Enterobacteriaceae</taxon>
        <taxon>Buttiauxella</taxon>
    </lineage>
</organism>
<evidence type="ECO:0000313" key="3">
    <source>
        <dbReference type="Proteomes" id="UP000276295"/>
    </source>
</evidence>
<dbReference type="AlphaFoldDB" id="A0A3A5JU41"/>
<keyword evidence="1" id="KW-0472">Membrane</keyword>
<proteinExistence type="predicted"/>
<dbReference type="RefSeq" id="WP_120064346.1">
    <property type="nucleotide sequence ID" value="NZ_QZWH01000015.1"/>
</dbReference>
<reference evidence="2 3" key="1">
    <citation type="submission" date="2018-09" db="EMBL/GenBank/DDBJ databases">
        <title>Draft genome sequence of Buttiauxella izardii CCUG 35510T.</title>
        <authorList>
            <person name="Salva-Serra F."/>
            <person name="Marathe N."/>
            <person name="Moore E."/>
            <person name="Stadler-Svensson L."/>
            <person name="Engstrom-Jakobsson H."/>
        </authorList>
    </citation>
    <scope>NUCLEOTIDE SEQUENCE [LARGE SCALE GENOMIC DNA]</scope>
    <source>
        <strain evidence="2 3">CCUG 35510</strain>
    </source>
</reference>
<feature type="transmembrane region" description="Helical" evidence="1">
    <location>
        <begin position="6"/>
        <end position="25"/>
    </location>
</feature>
<dbReference type="EMBL" id="QZWH01000015">
    <property type="protein sequence ID" value="RJT23833.1"/>
    <property type="molecule type" value="Genomic_DNA"/>
</dbReference>
<dbReference type="InterPro" id="IPR010351">
    <property type="entry name" value="DUF943"/>
</dbReference>
<name>A0A3A5JU41_9ENTR</name>
<protein>
    <submittedName>
        <fullName evidence="2">DUF943 family protein</fullName>
    </submittedName>
</protein>
<gene>
    <name evidence="2" type="ORF">D6029_08445</name>
</gene>
<dbReference type="OrthoDB" id="6519293at2"/>
<keyword evidence="1" id="KW-1133">Transmembrane helix</keyword>
<sequence>MKSPSIKIRLFLFILFIIMITLNMWSLRHVNIIHASAKGSGGSAIVVDHFPYTDRDRIHWYLDHRKELQEIYGVPGKDEYSILIWGIGEGFLNPEKNYKRDLYCFMDIHEKNKCIEKNLYLKVRLFKNGDEIKKEVLEIGYSGYSYSVDKQGKLIAERNGG</sequence>
<keyword evidence="1" id="KW-0812">Transmembrane</keyword>
<keyword evidence="3" id="KW-1185">Reference proteome</keyword>
<evidence type="ECO:0000256" key="1">
    <source>
        <dbReference type="SAM" id="Phobius"/>
    </source>
</evidence>
<comment type="caution">
    <text evidence="2">The sequence shown here is derived from an EMBL/GenBank/DDBJ whole genome shotgun (WGS) entry which is preliminary data.</text>
</comment>
<accession>A0A3A5JU41</accession>
<dbReference type="Proteomes" id="UP000276295">
    <property type="component" value="Unassembled WGS sequence"/>
</dbReference>
<evidence type="ECO:0000313" key="2">
    <source>
        <dbReference type="EMBL" id="RJT23833.1"/>
    </source>
</evidence>